<dbReference type="KEGG" id="yrh:AABB31_02135"/>
<dbReference type="PANTHER" id="PTHR47894">
    <property type="entry name" value="HTH-TYPE TRANSCRIPTIONAL REGULATOR GADX"/>
    <property type="match status" value="1"/>
</dbReference>
<dbReference type="Pfam" id="PF12625">
    <property type="entry name" value="Arabinose_bd"/>
    <property type="match status" value="1"/>
</dbReference>
<dbReference type="InterPro" id="IPR020449">
    <property type="entry name" value="Tscrpt_reg_AraC-type_HTH"/>
</dbReference>
<evidence type="ECO:0000256" key="3">
    <source>
        <dbReference type="ARBA" id="ARBA00023163"/>
    </source>
</evidence>
<gene>
    <name evidence="5" type="ORF">AABB31_02135</name>
</gene>
<dbReference type="InterPro" id="IPR009057">
    <property type="entry name" value="Homeodomain-like_sf"/>
</dbReference>
<keyword evidence="2" id="KW-0238">DNA-binding</keyword>
<dbReference type="Pfam" id="PF12833">
    <property type="entry name" value="HTH_18"/>
    <property type="match status" value="1"/>
</dbReference>
<accession>A0AAN0NJ20</accession>
<dbReference type="Gene3D" id="1.10.10.60">
    <property type="entry name" value="Homeodomain-like"/>
    <property type="match status" value="1"/>
</dbReference>
<name>A0AAN0NJ20_9RHOB</name>
<sequence length="342" mass="38396">MKVLTVAAGLARTYIDYAERKGADRVALLSAAGLTEAAIVDQDDRLPLETYRTLILAAKDATGDPAFVLHHAMDTELRQISVVGLIVHSAKSMADSMVQLNRYAKLMVEVDVMDSGERFSMEPCAEGVWVVDNRPDPNSFPELTEANYGRFVSEFSREFPDHPFALAIEVTHPAPSYAEAYERVLRCPVTFNAQRNAMLIGSEWLEQEFDDHIGYVFGIYAERADALLARLETEDSLRARIEALVLPELHKGEVKIDTVARDLGMSRQTLYRRLKDEGVTFAQILDDLRCRMASDYLSARKASVNETAYLVGFSEASSFVRAFRRWTGMTPVQYRGQQHSLT</sequence>
<proteinExistence type="predicted"/>
<organism evidence="5 6">
    <name type="scientific">Yoonia rhodophyticola</name>
    <dbReference type="NCBI Taxonomy" id="3137370"/>
    <lineage>
        <taxon>Bacteria</taxon>
        <taxon>Pseudomonadati</taxon>
        <taxon>Pseudomonadota</taxon>
        <taxon>Alphaproteobacteria</taxon>
        <taxon>Rhodobacterales</taxon>
        <taxon>Paracoccaceae</taxon>
        <taxon>Yoonia</taxon>
    </lineage>
</organism>
<dbReference type="GO" id="GO:0000976">
    <property type="term" value="F:transcription cis-regulatory region binding"/>
    <property type="evidence" value="ECO:0007669"/>
    <property type="project" value="TreeGrafter"/>
</dbReference>
<dbReference type="RefSeq" id="WP_342077086.1">
    <property type="nucleotide sequence ID" value="NZ_CP151767.2"/>
</dbReference>
<dbReference type="Proteomes" id="UP001470809">
    <property type="component" value="Chromosome"/>
</dbReference>
<dbReference type="GO" id="GO:0005829">
    <property type="term" value="C:cytosol"/>
    <property type="evidence" value="ECO:0007669"/>
    <property type="project" value="TreeGrafter"/>
</dbReference>
<dbReference type="InterPro" id="IPR032687">
    <property type="entry name" value="AraC-type_N"/>
</dbReference>
<dbReference type="GO" id="GO:0003700">
    <property type="term" value="F:DNA-binding transcription factor activity"/>
    <property type="evidence" value="ECO:0007669"/>
    <property type="project" value="InterPro"/>
</dbReference>
<dbReference type="InterPro" id="IPR018060">
    <property type="entry name" value="HTH_AraC"/>
</dbReference>
<dbReference type="AlphaFoldDB" id="A0AAN0NJ20"/>
<dbReference type="SMART" id="SM00342">
    <property type="entry name" value="HTH_ARAC"/>
    <property type="match status" value="1"/>
</dbReference>
<protein>
    <submittedName>
        <fullName evidence="5">AraC family transcriptional regulator ligand-binding domain-containing protein</fullName>
    </submittedName>
</protein>
<dbReference type="PRINTS" id="PR00032">
    <property type="entry name" value="HTHARAC"/>
</dbReference>
<reference evidence="5" key="1">
    <citation type="submission" date="2024-08" db="EMBL/GenBank/DDBJ databases">
        <title>Phylogenomic analyses of a clade within the roseobacter group suggest taxonomic reassignments of species of the genera Aestuariivita, Citreicella, Loktanella, Nautella, Pelagibaca, Ruegeria, Thalassobius, Thiobacimonas and Tropicibacter, and the proposal o.</title>
        <authorList>
            <person name="Jeon C.O."/>
        </authorList>
    </citation>
    <scope>NUCLEOTIDE SEQUENCE</scope>
    <source>
        <strain evidence="5">SS1-5</strain>
    </source>
</reference>
<feature type="domain" description="HTH araC/xylS-type" evidence="4">
    <location>
        <begin position="239"/>
        <end position="337"/>
    </location>
</feature>
<keyword evidence="6" id="KW-1185">Reference proteome</keyword>
<evidence type="ECO:0000313" key="6">
    <source>
        <dbReference type="Proteomes" id="UP001470809"/>
    </source>
</evidence>
<dbReference type="SUPFAM" id="SSF46689">
    <property type="entry name" value="Homeodomain-like"/>
    <property type="match status" value="1"/>
</dbReference>
<evidence type="ECO:0000259" key="4">
    <source>
        <dbReference type="PROSITE" id="PS01124"/>
    </source>
</evidence>
<evidence type="ECO:0000256" key="2">
    <source>
        <dbReference type="ARBA" id="ARBA00023125"/>
    </source>
</evidence>
<evidence type="ECO:0000256" key="1">
    <source>
        <dbReference type="ARBA" id="ARBA00023015"/>
    </source>
</evidence>
<dbReference type="PANTHER" id="PTHR47894:SF1">
    <property type="entry name" value="HTH-TYPE TRANSCRIPTIONAL REGULATOR VQSM"/>
    <property type="match status" value="1"/>
</dbReference>
<dbReference type="EMBL" id="CP151767">
    <property type="protein sequence ID" value="WZU67786.1"/>
    <property type="molecule type" value="Genomic_DNA"/>
</dbReference>
<keyword evidence="1" id="KW-0805">Transcription regulation</keyword>
<dbReference type="PROSITE" id="PS01124">
    <property type="entry name" value="HTH_ARAC_FAMILY_2"/>
    <property type="match status" value="1"/>
</dbReference>
<evidence type="ECO:0000313" key="5">
    <source>
        <dbReference type="EMBL" id="WZU67786.1"/>
    </source>
</evidence>
<keyword evidence="3" id="KW-0804">Transcription</keyword>